<evidence type="ECO:0000256" key="1">
    <source>
        <dbReference type="SAM" id="MobiDB-lite"/>
    </source>
</evidence>
<feature type="compositionally biased region" description="Gly residues" evidence="1">
    <location>
        <begin position="49"/>
        <end position="73"/>
    </location>
</feature>
<accession>A0AAV5DUB7</accession>
<organism evidence="2 3">
    <name type="scientific">Eleusine coracana subsp. coracana</name>
    <dbReference type="NCBI Taxonomy" id="191504"/>
    <lineage>
        <taxon>Eukaryota</taxon>
        <taxon>Viridiplantae</taxon>
        <taxon>Streptophyta</taxon>
        <taxon>Embryophyta</taxon>
        <taxon>Tracheophyta</taxon>
        <taxon>Spermatophyta</taxon>
        <taxon>Magnoliopsida</taxon>
        <taxon>Liliopsida</taxon>
        <taxon>Poales</taxon>
        <taxon>Poaceae</taxon>
        <taxon>PACMAD clade</taxon>
        <taxon>Chloridoideae</taxon>
        <taxon>Cynodonteae</taxon>
        <taxon>Eleusininae</taxon>
        <taxon>Eleusine</taxon>
    </lineage>
</organism>
<dbReference type="EMBL" id="BQKI01000071">
    <property type="protein sequence ID" value="GJN13849.1"/>
    <property type="molecule type" value="Genomic_DNA"/>
</dbReference>
<feature type="compositionally biased region" description="Basic and acidic residues" evidence="1">
    <location>
        <begin position="36"/>
        <end position="47"/>
    </location>
</feature>
<protein>
    <submittedName>
        <fullName evidence="2">Uncharacterized protein</fullName>
    </submittedName>
</protein>
<reference evidence="2" key="1">
    <citation type="journal article" date="2018" name="DNA Res.">
        <title>Multiple hybrid de novo genome assembly of finger millet, an orphan allotetraploid crop.</title>
        <authorList>
            <person name="Hatakeyama M."/>
            <person name="Aluri S."/>
            <person name="Balachadran M.T."/>
            <person name="Sivarajan S.R."/>
            <person name="Patrignani A."/>
            <person name="Gruter S."/>
            <person name="Poveda L."/>
            <person name="Shimizu-Inatsugi R."/>
            <person name="Baeten J."/>
            <person name="Francoijs K.J."/>
            <person name="Nataraja K.N."/>
            <person name="Reddy Y.A.N."/>
            <person name="Phadnis S."/>
            <person name="Ravikumar R.L."/>
            <person name="Schlapbach R."/>
            <person name="Sreeman S.M."/>
            <person name="Shimizu K.K."/>
        </authorList>
    </citation>
    <scope>NUCLEOTIDE SEQUENCE</scope>
</reference>
<dbReference type="AlphaFoldDB" id="A0AAV5DUB7"/>
<reference evidence="2" key="2">
    <citation type="submission" date="2021-12" db="EMBL/GenBank/DDBJ databases">
        <title>Resequencing data analysis of finger millet.</title>
        <authorList>
            <person name="Hatakeyama M."/>
            <person name="Aluri S."/>
            <person name="Balachadran M.T."/>
            <person name="Sivarajan S.R."/>
            <person name="Poveda L."/>
            <person name="Shimizu-Inatsugi R."/>
            <person name="Schlapbach R."/>
            <person name="Sreeman S.M."/>
            <person name="Shimizu K.K."/>
        </authorList>
    </citation>
    <scope>NUCLEOTIDE SEQUENCE</scope>
</reference>
<evidence type="ECO:0000313" key="3">
    <source>
        <dbReference type="Proteomes" id="UP001054889"/>
    </source>
</evidence>
<sequence>MERAQQGGRGEEMPATAVAVGEGDGTARRTTLQTARSEEEARGDAAKGNEGGGIGRRGGGGGRGGGGRRGGGQASFLRWGKAGRGEIQEVALAAAVGADRRTSCIAAEEQGAAVEIEMMGLEMAAWWSKSWWWWWWKTSSRAKGETGDHSDNPHTQCLIYSIVRLMLTQS</sequence>
<evidence type="ECO:0000313" key="2">
    <source>
        <dbReference type="EMBL" id="GJN13849.1"/>
    </source>
</evidence>
<keyword evidence="3" id="KW-1185">Reference proteome</keyword>
<proteinExistence type="predicted"/>
<dbReference type="Proteomes" id="UP001054889">
    <property type="component" value="Unassembled WGS sequence"/>
</dbReference>
<feature type="region of interest" description="Disordered" evidence="1">
    <location>
        <begin position="1"/>
        <end position="76"/>
    </location>
</feature>
<name>A0AAV5DUB7_ELECO</name>
<comment type="caution">
    <text evidence="2">The sequence shown here is derived from an EMBL/GenBank/DDBJ whole genome shotgun (WGS) entry which is preliminary data.</text>
</comment>
<gene>
    <name evidence="2" type="primary">gb00597</name>
    <name evidence="2" type="ORF">PR202_gb00597</name>
</gene>